<feature type="transmembrane region" description="Helical" evidence="7">
    <location>
        <begin position="25"/>
        <end position="46"/>
    </location>
</feature>
<keyword evidence="6" id="KW-0012">Acyltransferase</keyword>
<keyword evidence="3 7" id="KW-0812">Transmembrane</keyword>
<protein>
    <recommendedName>
        <fullName evidence="10">Lysophospholipid acyltransferase 1</fullName>
    </recommendedName>
</protein>
<keyword evidence="9" id="KW-1185">Reference proteome</keyword>
<name>A0A182NH85_9DIPT</name>
<dbReference type="InterPro" id="IPR004299">
    <property type="entry name" value="MBOAT_fam"/>
</dbReference>
<accession>A0A182NH85</accession>
<dbReference type="AlphaFoldDB" id="A0A182NH85"/>
<comment type="subcellular location">
    <subcellularLocation>
        <location evidence="1">Membrane</location>
        <topology evidence="1">Multi-pass membrane protein</topology>
    </subcellularLocation>
</comment>
<feature type="transmembrane region" description="Helical" evidence="7">
    <location>
        <begin position="418"/>
        <end position="438"/>
    </location>
</feature>
<feature type="transmembrane region" description="Helical" evidence="7">
    <location>
        <begin position="97"/>
        <end position="115"/>
    </location>
</feature>
<feature type="transmembrane region" description="Helical" evidence="7">
    <location>
        <begin position="444"/>
        <end position="465"/>
    </location>
</feature>
<evidence type="ECO:0000313" key="9">
    <source>
        <dbReference type="Proteomes" id="UP000075884"/>
    </source>
</evidence>
<sequence length="733" mass="80726">MEPGTEDDLLGRTRVYLVEIGAIKYVNFLITQFLALILASTFRSYLHPSKVSASTRHAIGLVIGLFFGYFCFGQQAIHIAGLPAACYVVIRTQNPQIVQRLVMVVALFYLSCIHIHRQYYDYGSYSLDITGPLMIITQKVTSLAFSIHDGFTREMKDLTQSQQQHAIRKLPSALEFFSYTLHFQGLMAGPLVFYKDYIDFIEGCHIMKQTSANAKYDIEKKIVHEPSPVKAVVKKVIASLVCALIFVKFATIYPIKTMKDDGFIASTGFFYTLWYMMMATTAVRFKYYFAWLMADAICNNSGLGFNGYDERDGVTPRWDMLSNIQVLEFEFGTNFRNCINAWNAGTNRWLRMVVFERVPKRYGTVLTFSLSALWHGFYPGYYMTFATGALIVMAARIARKLVRPSFQRTASARAMYDVLTCLVTRVFMGYATFPFVLLEFKASLRMYLNVFMCLHLVALITVFILSKYVPRGGGGAGTVRSRTKLGVVDANEQPAAAAGASNRCDDTASHLLQKKSPAVPVESDAINSTTVSGALRFRGAENGRRSGDISGAGAAEPAQPMRVHDVVDPFCLTTTTTNGNHKKTDDFLSAEDNNNSTTTTTITTTAGKGVGSLLTRERLKEKLEQETRNIEDFIDKTVTGFVELKDDLMRMNGGDGGLYIPRKANGAGPLMDGNSNSTAGTINTGTINAAAAGIGTTAASSNAFLKKEIDALNAAIVQQANVLPAVLSNGHAK</sequence>
<dbReference type="STRING" id="7168.A0A182NH85"/>
<dbReference type="InterPro" id="IPR049941">
    <property type="entry name" value="LPLAT_7/PORCN-like"/>
</dbReference>
<evidence type="ECO:0000256" key="2">
    <source>
        <dbReference type="ARBA" id="ARBA00022679"/>
    </source>
</evidence>
<dbReference type="EnsemblMetazoa" id="ADIR007008-RA">
    <property type="protein sequence ID" value="ADIR007008-PA"/>
    <property type="gene ID" value="ADIR007008"/>
</dbReference>
<dbReference type="PANTHER" id="PTHR13906:SF4">
    <property type="entry name" value="LYSOPHOSPHOLIPID ACYLTRANSFERASE 6"/>
    <property type="match status" value="1"/>
</dbReference>
<evidence type="ECO:0000256" key="4">
    <source>
        <dbReference type="ARBA" id="ARBA00022989"/>
    </source>
</evidence>
<evidence type="ECO:0000256" key="5">
    <source>
        <dbReference type="ARBA" id="ARBA00023136"/>
    </source>
</evidence>
<keyword evidence="5 7" id="KW-0472">Membrane</keyword>
<reference evidence="9" key="1">
    <citation type="submission" date="2013-03" db="EMBL/GenBank/DDBJ databases">
        <title>The Genome Sequence of Anopheles dirus WRAIR2.</title>
        <authorList>
            <consortium name="The Broad Institute Genomics Platform"/>
            <person name="Neafsey D.E."/>
            <person name="Walton C."/>
            <person name="Walker B."/>
            <person name="Young S.K."/>
            <person name="Zeng Q."/>
            <person name="Gargeya S."/>
            <person name="Fitzgerald M."/>
            <person name="Haas B."/>
            <person name="Abouelleil A."/>
            <person name="Allen A.W."/>
            <person name="Alvarado L."/>
            <person name="Arachchi H.M."/>
            <person name="Berlin A.M."/>
            <person name="Chapman S.B."/>
            <person name="Gainer-Dewar J."/>
            <person name="Goldberg J."/>
            <person name="Griggs A."/>
            <person name="Gujja S."/>
            <person name="Hansen M."/>
            <person name="Howarth C."/>
            <person name="Imamovic A."/>
            <person name="Ireland A."/>
            <person name="Larimer J."/>
            <person name="McCowan C."/>
            <person name="Murphy C."/>
            <person name="Pearson M."/>
            <person name="Poon T.W."/>
            <person name="Priest M."/>
            <person name="Roberts A."/>
            <person name="Saif S."/>
            <person name="Shea T."/>
            <person name="Sisk P."/>
            <person name="Sykes S."/>
            <person name="Wortman J."/>
            <person name="Nusbaum C."/>
            <person name="Birren B."/>
        </authorList>
    </citation>
    <scope>NUCLEOTIDE SEQUENCE [LARGE SCALE GENOMIC DNA]</scope>
    <source>
        <strain evidence="9">WRAIR2</strain>
    </source>
</reference>
<keyword evidence="4 7" id="KW-1133">Transmembrane helix</keyword>
<feature type="transmembrane region" description="Helical" evidence="7">
    <location>
        <begin position="380"/>
        <end position="398"/>
    </location>
</feature>
<dbReference type="GO" id="GO:0016020">
    <property type="term" value="C:membrane"/>
    <property type="evidence" value="ECO:0007669"/>
    <property type="project" value="UniProtKB-SubCell"/>
</dbReference>
<keyword evidence="2" id="KW-0808">Transferase</keyword>
<feature type="transmembrane region" description="Helical" evidence="7">
    <location>
        <begin position="262"/>
        <end position="283"/>
    </location>
</feature>
<dbReference type="PANTHER" id="PTHR13906">
    <property type="entry name" value="PORCUPINE"/>
    <property type="match status" value="1"/>
</dbReference>
<organism evidence="8 9">
    <name type="scientific">Anopheles dirus</name>
    <dbReference type="NCBI Taxonomy" id="7168"/>
    <lineage>
        <taxon>Eukaryota</taxon>
        <taxon>Metazoa</taxon>
        <taxon>Ecdysozoa</taxon>
        <taxon>Arthropoda</taxon>
        <taxon>Hexapoda</taxon>
        <taxon>Insecta</taxon>
        <taxon>Pterygota</taxon>
        <taxon>Neoptera</taxon>
        <taxon>Endopterygota</taxon>
        <taxon>Diptera</taxon>
        <taxon>Nematocera</taxon>
        <taxon>Culicoidea</taxon>
        <taxon>Culicidae</taxon>
        <taxon>Anophelinae</taxon>
        <taxon>Anopheles</taxon>
    </lineage>
</organism>
<dbReference type="GO" id="GO:0030258">
    <property type="term" value="P:lipid modification"/>
    <property type="evidence" value="ECO:0007669"/>
    <property type="project" value="TreeGrafter"/>
</dbReference>
<evidence type="ECO:0000313" key="8">
    <source>
        <dbReference type="EnsemblMetazoa" id="ADIR007008-PA"/>
    </source>
</evidence>
<proteinExistence type="predicted"/>
<dbReference type="GO" id="GO:0016746">
    <property type="term" value="F:acyltransferase activity"/>
    <property type="evidence" value="ECO:0007669"/>
    <property type="project" value="UniProtKB-KW"/>
</dbReference>
<feature type="transmembrane region" description="Helical" evidence="7">
    <location>
        <begin position="236"/>
        <end position="256"/>
    </location>
</feature>
<feature type="transmembrane region" description="Helical" evidence="7">
    <location>
        <begin position="58"/>
        <end position="77"/>
    </location>
</feature>
<dbReference type="Pfam" id="PF03062">
    <property type="entry name" value="MBOAT"/>
    <property type="match status" value="1"/>
</dbReference>
<evidence type="ECO:0000256" key="3">
    <source>
        <dbReference type="ARBA" id="ARBA00022692"/>
    </source>
</evidence>
<dbReference type="Proteomes" id="UP000075884">
    <property type="component" value="Unassembled WGS sequence"/>
</dbReference>
<evidence type="ECO:0000256" key="1">
    <source>
        <dbReference type="ARBA" id="ARBA00004141"/>
    </source>
</evidence>
<evidence type="ECO:0000256" key="6">
    <source>
        <dbReference type="ARBA" id="ARBA00023315"/>
    </source>
</evidence>
<evidence type="ECO:0008006" key="10">
    <source>
        <dbReference type="Google" id="ProtNLM"/>
    </source>
</evidence>
<reference evidence="8" key="2">
    <citation type="submission" date="2020-05" db="UniProtKB">
        <authorList>
            <consortium name="EnsemblMetazoa"/>
        </authorList>
    </citation>
    <scope>IDENTIFICATION</scope>
    <source>
        <strain evidence="8">WRAIR2</strain>
    </source>
</reference>
<evidence type="ECO:0000256" key="7">
    <source>
        <dbReference type="SAM" id="Phobius"/>
    </source>
</evidence>
<dbReference type="VEuPathDB" id="VectorBase:ADIR007008"/>